<name>A0ABR3JYI0_9AGAR</name>
<keyword evidence="1" id="KW-0175">Coiled coil</keyword>
<organism evidence="2 3">
    <name type="scientific">Hohenbuehelia grisea</name>
    <dbReference type="NCBI Taxonomy" id="104357"/>
    <lineage>
        <taxon>Eukaryota</taxon>
        <taxon>Fungi</taxon>
        <taxon>Dikarya</taxon>
        <taxon>Basidiomycota</taxon>
        <taxon>Agaricomycotina</taxon>
        <taxon>Agaricomycetes</taxon>
        <taxon>Agaricomycetidae</taxon>
        <taxon>Agaricales</taxon>
        <taxon>Pleurotineae</taxon>
        <taxon>Pleurotaceae</taxon>
        <taxon>Hohenbuehelia</taxon>
    </lineage>
</organism>
<sequence length="203" mass="22422">MSNQVQSHTPIRLHSGAYPDAPHGLVFIEPAMSEFVDEAHPLVQANVEGMKRLSDSLASRDVQRVFRELAVYDADERTYDRLATAALSDYRRWQHELTDVEERLRQLQQNAIAAMEAMKAARAAREMEEASAAVAAADRTAMTDADTTNTTTNASALSAKSMTVVKKKAAKPKLTAKKKKKRSVCPFPRMPALNQVLNGQRGV</sequence>
<reference evidence="3" key="1">
    <citation type="submission" date="2024-06" db="EMBL/GenBank/DDBJ databases">
        <title>Multi-omics analyses provide insights into the biosynthesis of the anticancer antibiotic pleurotin in Hohenbuehelia grisea.</title>
        <authorList>
            <person name="Weaver J.A."/>
            <person name="Alberti F."/>
        </authorList>
    </citation>
    <scope>NUCLEOTIDE SEQUENCE [LARGE SCALE GENOMIC DNA]</scope>
    <source>
        <strain evidence="3">T-177</strain>
    </source>
</reference>
<protein>
    <submittedName>
        <fullName evidence="2">Uncharacterized protein</fullName>
    </submittedName>
</protein>
<evidence type="ECO:0000313" key="2">
    <source>
        <dbReference type="EMBL" id="KAL0960197.1"/>
    </source>
</evidence>
<evidence type="ECO:0000256" key="1">
    <source>
        <dbReference type="SAM" id="Coils"/>
    </source>
</evidence>
<feature type="coiled-coil region" evidence="1">
    <location>
        <begin position="90"/>
        <end position="140"/>
    </location>
</feature>
<accession>A0ABR3JYI0</accession>
<keyword evidence="3" id="KW-1185">Reference proteome</keyword>
<evidence type="ECO:0000313" key="3">
    <source>
        <dbReference type="Proteomes" id="UP001556367"/>
    </source>
</evidence>
<gene>
    <name evidence="2" type="ORF">HGRIS_011831</name>
</gene>
<dbReference type="Proteomes" id="UP001556367">
    <property type="component" value="Unassembled WGS sequence"/>
</dbReference>
<dbReference type="EMBL" id="JASNQZ010000002">
    <property type="protein sequence ID" value="KAL0960197.1"/>
    <property type="molecule type" value="Genomic_DNA"/>
</dbReference>
<comment type="caution">
    <text evidence="2">The sequence shown here is derived from an EMBL/GenBank/DDBJ whole genome shotgun (WGS) entry which is preliminary data.</text>
</comment>
<proteinExistence type="predicted"/>